<keyword evidence="4 8" id="KW-0808">Transferase</keyword>
<dbReference type="AlphaFoldDB" id="A0A6P7JEA7"/>
<evidence type="ECO:0000313" key="9">
    <source>
        <dbReference type="Proteomes" id="UP000515145"/>
    </source>
</evidence>
<dbReference type="Pfam" id="PF01697">
    <property type="entry name" value="Glyco_transf_92"/>
    <property type="match status" value="1"/>
</dbReference>
<name>A0A6P7JEA7_9TELE</name>
<keyword evidence="5" id="KW-0812">Transmembrane</keyword>
<gene>
    <name evidence="10 11" type="primary">LOC114444614</name>
</gene>
<keyword evidence="9" id="KW-1185">Reference proteome</keyword>
<evidence type="ECO:0000256" key="2">
    <source>
        <dbReference type="ARBA" id="ARBA00007647"/>
    </source>
</evidence>
<dbReference type="EC" id="2.4.1.-" evidence="8"/>
<evidence type="ECO:0000256" key="7">
    <source>
        <dbReference type="ARBA" id="ARBA00023136"/>
    </source>
</evidence>
<dbReference type="OrthoDB" id="2526284at2759"/>
<accession>A0A6P7JEA7</accession>
<dbReference type="PANTHER" id="PTHR21461">
    <property type="entry name" value="GLYCOSYLTRANSFERASE FAMILY 92 PROTEIN"/>
    <property type="match status" value="1"/>
</dbReference>
<evidence type="ECO:0000256" key="8">
    <source>
        <dbReference type="RuleBase" id="RU366017"/>
    </source>
</evidence>
<keyword evidence="3 8" id="KW-0328">Glycosyltransferase</keyword>
<sequence length="468" mass="53625">MRHRDKQLLKRFRRLMFIAVLPVTLLIWTSRGYWTFHSRTFTCQRTTVQQHSVHTTYTMGHQDLRSAVLQGRQPEASVVTVNGTKTLLLSAYLEHCTDRKEVRVIAVVLRSEAVAYRCLFCCQEQLHISDGVCNIHSDHFGFAYGTADIMCPIPSGCETPSRITVTSAAGSSDVDREFLEVKNQNVKSDAFPYSFTVCLSTMYDFTNVLQFVQSLEMMQLLGVDRVVVYKTSCSPETQRILDYYTHKGLVEVIPWSLSRYLNVSLSWLPSQGPGDLHYFGQIAALNDCLYRYMYRSRYVALQDMDELILPQSVSSWSELLPQLEQKYGVDRCYMFENNVFPNTIKRPPPNPPTPPLLASWLNVSGVDILAHLYQEPYEEIHKSNFKIIVNPRAVFTTTVHGVLHSQHGCSWVDRNMARMYHTRRPSQPHLKPDQLIYDGRLLDYSARLIPAVSAVLKENGLLEEDSTH</sequence>
<dbReference type="GO" id="GO:0005737">
    <property type="term" value="C:cytoplasm"/>
    <property type="evidence" value="ECO:0007669"/>
    <property type="project" value="TreeGrafter"/>
</dbReference>
<dbReference type="GO" id="GO:0016757">
    <property type="term" value="F:glycosyltransferase activity"/>
    <property type="evidence" value="ECO:0007669"/>
    <property type="project" value="UniProtKB-UniRule"/>
</dbReference>
<proteinExistence type="inferred from homology"/>
<dbReference type="GO" id="GO:0016020">
    <property type="term" value="C:membrane"/>
    <property type="evidence" value="ECO:0007669"/>
    <property type="project" value="UniProtKB-SubCell"/>
</dbReference>
<dbReference type="PANTHER" id="PTHR21461:SF52">
    <property type="entry name" value="GLYCOSYLTRANSFERASE FAMILY 92 PROTEIN"/>
    <property type="match status" value="1"/>
</dbReference>
<dbReference type="Proteomes" id="UP000515145">
    <property type="component" value="Chromosome 13"/>
</dbReference>
<dbReference type="RefSeq" id="XP_028275138.1">
    <property type="nucleotide sequence ID" value="XM_028419337.1"/>
</dbReference>
<evidence type="ECO:0000256" key="5">
    <source>
        <dbReference type="ARBA" id="ARBA00022692"/>
    </source>
</evidence>
<evidence type="ECO:0000256" key="3">
    <source>
        <dbReference type="ARBA" id="ARBA00022676"/>
    </source>
</evidence>
<evidence type="ECO:0000256" key="6">
    <source>
        <dbReference type="ARBA" id="ARBA00022989"/>
    </source>
</evidence>
<comment type="similarity">
    <text evidence="2 8">Belongs to the glycosyltransferase 92 family.</text>
</comment>
<evidence type="ECO:0000256" key="1">
    <source>
        <dbReference type="ARBA" id="ARBA00004167"/>
    </source>
</evidence>
<dbReference type="RefSeq" id="XP_028275139.1">
    <property type="nucleotide sequence ID" value="XM_028419338.1"/>
</dbReference>
<evidence type="ECO:0000256" key="4">
    <source>
        <dbReference type="ARBA" id="ARBA00022679"/>
    </source>
</evidence>
<evidence type="ECO:0000313" key="11">
    <source>
        <dbReference type="RefSeq" id="XP_028275139.1"/>
    </source>
</evidence>
<comment type="subcellular location">
    <subcellularLocation>
        <location evidence="1">Membrane</location>
        <topology evidence="1">Single-pass membrane protein</topology>
    </subcellularLocation>
</comment>
<protein>
    <recommendedName>
        <fullName evidence="8">Glycosyltransferase family 92 protein</fullName>
        <ecNumber evidence="8">2.4.1.-</ecNumber>
    </recommendedName>
</protein>
<dbReference type="GeneID" id="114444614"/>
<keyword evidence="6" id="KW-1133">Transmembrane helix</keyword>
<evidence type="ECO:0000313" key="10">
    <source>
        <dbReference type="RefSeq" id="XP_028275138.1"/>
    </source>
</evidence>
<keyword evidence="7" id="KW-0472">Membrane</keyword>
<organism evidence="9 11">
    <name type="scientific">Parambassis ranga</name>
    <name type="common">Indian glassy fish</name>
    <dbReference type="NCBI Taxonomy" id="210632"/>
    <lineage>
        <taxon>Eukaryota</taxon>
        <taxon>Metazoa</taxon>
        <taxon>Chordata</taxon>
        <taxon>Craniata</taxon>
        <taxon>Vertebrata</taxon>
        <taxon>Euteleostomi</taxon>
        <taxon>Actinopterygii</taxon>
        <taxon>Neopterygii</taxon>
        <taxon>Teleostei</taxon>
        <taxon>Neoteleostei</taxon>
        <taxon>Acanthomorphata</taxon>
        <taxon>Ovalentaria</taxon>
        <taxon>Ambassidae</taxon>
        <taxon>Parambassis</taxon>
    </lineage>
</organism>
<dbReference type="InterPro" id="IPR008166">
    <property type="entry name" value="Glyco_transf_92"/>
</dbReference>
<reference evidence="10 11" key="1">
    <citation type="submission" date="2025-04" db="UniProtKB">
        <authorList>
            <consortium name="RefSeq"/>
        </authorList>
    </citation>
    <scope>IDENTIFICATION</scope>
</reference>